<gene>
    <name evidence="1" type="primary">ORF134603</name>
</gene>
<reference evidence="1" key="1">
    <citation type="submission" date="2014-12" db="EMBL/GenBank/DDBJ databases">
        <title>Insight into the proteome of Arion vulgaris.</title>
        <authorList>
            <person name="Aradska J."/>
            <person name="Bulat T."/>
            <person name="Smidak R."/>
            <person name="Sarate P."/>
            <person name="Gangsoo J."/>
            <person name="Sialana F."/>
            <person name="Bilban M."/>
            <person name="Lubec G."/>
        </authorList>
    </citation>
    <scope>NUCLEOTIDE SEQUENCE</scope>
    <source>
        <tissue evidence="1">Skin</tissue>
    </source>
</reference>
<sequence length="55" mass="6761">MRERKKYNRDEMMEKIVRVTRMDKNINETIRDSVGTTQVLEHIQKQQNKLFEHLT</sequence>
<proteinExistence type="predicted"/>
<organism evidence="1">
    <name type="scientific">Arion vulgaris</name>
    <dbReference type="NCBI Taxonomy" id="1028688"/>
    <lineage>
        <taxon>Eukaryota</taxon>
        <taxon>Metazoa</taxon>
        <taxon>Spiralia</taxon>
        <taxon>Lophotrochozoa</taxon>
        <taxon>Mollusca</taxon>
        <taxon>Gastropoda</taxon>
        <taxon>Heterobranchia</taxon>
        <taxon>Euthyneura</taxon>
        <taxon>Panpulmonata</taxon>
        <taxon>Eupulmonata</taxon>
        <taxon>Stylommatophora</taxon>
        <taxon>Helicina</taxon>
        <taxon>Arionoidea</taxon>
        <taxon>Arionidae</taxon>
        <taxon>Arion</taxon>
    </lineage>
</organism>
<dbReference type="EMBL" id="HACG01036123">
    <property type="protein sequence ID" value="CEK82988.1"/>
    <property type="molecule type" value="Transcribed_RNA"/>
</dbReference>
<protein>
    <submittedName>
        <fullName evidence="1">Uncharacterized protein</fullName>
    </submittedName>
</protein>
<evidence type="ECO:0000313" key="1">
    <source>
        <dbReference type="EMBL" id="CEK82988.1"/>
    </source>
</evidence>
<dbReference type="AlphaFoldDB" id="A0A0B7AQ73"/>
<name>A0A0B7AQ73_9EUPU</name>
<accession>A0A0B7AQ73</accession>